<evidence type="ECO:0000256" key="5">
    <source>
        <dbReference type="SAM" id="MobiDB-lite"/>
    </source>
</evidence>
<proteinExistence type="predicted"/>
<evidence type="ECO:0000256" key="2">
    <source>
        <dbReference type="ARBA" id="ARBA00022692"/>
    </source>
</evidence>
<evidence type="ECO:0000256" key="3">
    <source>
        <dbReference type="ARBA" id="ARBA00022989"/>
    </source>
</evidence>
<dbReference type="PROSITE" id="PS50850">
    <property type="entry name" value="MFS"/>
    <property type="match status" value="1"/>
</dbReference>
<keyword evidence="3 6" id="KW-1133">Transmembrane helix</keyword>
<evidence type="ECO:0000256" key="6">
    <source>
        <dbReference type="SAM" id="Phobius"/>
    </source>
</evidence>
<feature type="transmembrane region" description="Helical" evidence="6">
    <location>
        <begin position="156"/>
        <end position="179"/>
    </location>
</feature>
<feature type="transmembrane region" description="Helical" evidence="6">
    <location>
        <begin position="311"/>
        <end position="330"/>
    </location>
</feature>
<dbReference type="InterPro" id="IPR036259">
    <property type="entry name" value="MFS_trans_sf"/>
</dbReference>
<feature type="region of interest" description="Disordered" evidence="5">
    <location>
        <begin position="407"/>
        <end position="426"/>
    </location>
</feature>
<dbReference type="PANTHER" id="PTHR23508:SF10">
    <property type="entry name" value="CARBOXYLIC ACID TRANSPORTER PROTEIN HOMOLOG"/>
    <property type="match status" value="1"/>
</dbReference>
<evidence type="ECO:0000256" key="4">
    <source>
        <dbReference type="ARBA" id="ARBA00023136"/>
    </source>
</evidence>
<gene>
    <name evidence="8" type="ORF">GCM10022202_15610</name>
</gene>
<dbReference type="PANTHER" id="PTHR23508">
    <property type="entry name" value="CARBOXYLIC ACID TRANSPORTER PROTEIN HOMOLOG"/>
    <property type="match status" value="1"/>
</dbReference>
<name>A0ABP7BD33_9MICO</name>
<comment type="caution">
    <text evidence="8">The sequence shown here is derived from an EMBL/GenBank/DDBJ whole genome shotgun (WGS) entry which is preliminary data.</text>
</comment>
<dbReference type="SUPFAM" id="SSF103473">
    <property type="entry name" value="MFS general substrate transporter"/>
    <property type="match status" value="1"/>
</dbReference>
<feature type="transmembrane region" description="Helical" evidence="6">
    <location>
        <begin position="350"/>
        <end position="370"/>
    </location>
</feature>
<evidence type="ECO:0000313" key="9">
    <source>
        <dbReference type="Proteomes" id="UP001410795"/>
    </source>
</evidence>
<dbReference type="Pfam" id="PF07690">
    <property type="entry name" value="MFS_1"/>
    <property type="match status" value="1"/>
</dbReference>
<dbReference type="InterPro" id="IPR011701">
    <property type="entry name" value="MFS"/>
</dbReference>
<feature type="transmembrane region" description="Helical" evidence="6">
    <location>
        <begin position="376"/>
        <end position="396"/>
    </location>
</feature>
<keyword evidence="2 6" id="KW-0812">Transmembrane</keyword>
<accession>A0ABP7BD33</accession>
<feature type="transmembrane region" description="Helical" evidence="6">
    <location>
        <begin position="69"/>
        <end position="88"/>
    </location>
</feature>
<keyword evidence="9" id="KW-1185">Reference proteome</keyword>
<feature type="transmembrane region" description="Helical" evidence="6">
    <location>
        <begin position="40"/>
        <end position="57"/>
    </location>
</feature>
<dbReference type="Gene3D" id="1.20.1250.20">
    <property type="entry name" value="MFS general substrate transporter like domains"/>
    <property type="match status" value="1"/>
</dbReference>
<dbReference type="InterPro" id="IPR020846">
    <property type="entry name" value="MFS_dom"/>
</dbReference>
<feature type="transmembrane region" description="Helical" evidence="6">
    <location>
        <begin position="94"/>
        <end position="117"/>
    </location>
</feature>
<sequence>MWWIALIAGMASYIDAAAMTSSGTALVLLKDTLALTPEMIGVLSSALTFTVAIGALFGGRLGDLFGRKVVFLATMAMIAVGSLLLVFVEVFPGLLAGMILVGLGAGADLPVSLATIAEMAKAGLRGSMIGFSHFLWKIGSMVALGIATVVGDWGQLGAQILFGHIAVITLLTLLGRISVPESARWRAERLAEKAEATSRSDAALGWSTLKTLLKPPFVTYFLALAAFYTLMNLGSNTVGQYGAYMYTEVADSTVQVYSTVKLITMFLGAILVLVFMKVVATRWRMTWFAAGAACTVVAMCVPLVFGPQVWTLHIMMFLWLVGTVFAGEGIMKIWTQESFPTLLRSSAQGAIIAIARFGSAGLALVTPVVLANGPRALFGLLAGACLVAVVLAFVVFSRQRTTAIDEEEAQEVGPEPVAVPDARLGR</sequence>
<reference evidence="9" key="1">
    <citation type="journal article" date="2019" name="Int. J. Syst. Evol. Microbiol.">
        <title>The Global Catalogue of Microorganisms (GCM) 10K type strain sequencing project: providing services to taxonomists for standard genome sequencing and annotation.</title>
        <authorList>
            <consortium name="The Broad Institute Genomics Platform"/>
            <consortium name="The Broad Institute Genome Sequencing Center for Infectious Disease"/>
            <person name="Wu L."/>
            <person name="Ma J."/>
        </authorList>
    </citation>
    <scope>NUCLEOTIDE SEQUENCE [LARGE SCALE GENOMIC DNA]</scope>
    <source>
        <strain evidence="9">JCM 16546</strain>
    </source>
</reference>
<evidence type="ECO:0000256" key="1">
    <source>
        <dbReference type="ARBA" id="ARBA00004651"/>
    </source>
</evidence>
<protein>
    <submittedName>
        <fullName evidence="8">MFS transporter</fullName>
    </submittedName>
</protein>
<feature type="transmembrane region" description="Helical" evidence="6">
    <location>
        <begin position="129"/>
        <end position="150"/>
    </location>
</feature>
<comment type="subcellular location">
    <subcellularLocation>
        <location evidence="1">Cell membrane</location>
        <topology evidence="1">Multi-pass membrane protein</topology>
    </subcellularLocation>
</comment>
<organism evidence="8 9">
    <name type="scientific">Microbacterium marinilacus</name>
    <dbReference type="NCBI Taxonomy" id="415209"/>
    <lineage>
        <taxon>Bacteria</taxon>
        <taxon>Bacillati</taxon>
        <taxon>Actinomycetota</taxon>
        <taxon>Actinomycetes</taxon>
        <taxon>Micrococcales</taxon>
        <taxon>Microbacteriaceae</taxon>
        <taxon>Microbacterium</taxon>
    </lineage>
</organism>
<feature type="domain" description="Major facilitator superfamily (MFS) profile" evidence="7">
    <location>
        <begin position="1"/>
        <end position="400"/>
    </location>
</feature>
<evidence type="ECO:0000313" key="8">
    <source>
        <dbReference type="EMBL" id="GAA3656263.1"/>
    </source>
</evidence>
<dbReference type="Proteomes" id="UP001410795">
    <property type="component" value="Unassembled WGS sequence"/>
</dbReference>
<dbReference type="EMBL" id="BAAAYV010000006">
    <property type="protein sequence ID" value="GAA3656263.1"/>
    <property type="molecule type" value="Genomic_DNA"/>
</dbReference>
<evidence type="ECO:0000259" key="7">
    <source>
        <dbReference type="PROSITE" id="PS50850"/>
    </source>
</evidence>
<feature type="transmembrane region" description="Helical" evidence="6">
    <location>
        <begin position="254"/>
        <end position="275"/>
    </location>
</feature>
<keyword evidence="4 6" id="KW-0472">Membrane</keyword>
<feature type="transmembrane region" description="Helical" evidence="6">
    <location>
        <begin position="287"/>
        <end position="305"/>
    </location>
</feature>
<feature type="transmembrane region" description="Helical" evidence="6">
    <location>
        <begin position="217"/>
        <end position="234"/>
    </location>
</feature>